<dbReference type="RefSeq" id="XP_043186747.1">
    <property type="nucleotide sequence ID" value="XM_043331986.1"/>
</dbReference>
<feature type="transmembrane region" description="Helical" evidence="1">
    <location>
        <begin position="20"/>
        <end position="44"/>
    </location>
</feature>
<dbReference type="KEGG" id="rsx:RhiXN_12171"/>
<dbReference type="GeneID" id="67034449"/>
<evidence type="ECO:0000313" key="2">
    <source>
        <dbReference type="EMBL" id="QRW26510.1"/>
    </source>
</evidence>
<protein>
    <submittedName>
        <fullName evidence="2">Uncharacterized protein</fullName>
    </submittedName>
</protein>
<evidence type="ECO:0000256" key="1">
    <source>
        <dbReference type="SAM" id="Phobius"/>
    </source>
</evidence>
<dbReference type="AlphaFoldDB" id="A0A8H8P7B4"/>
<feature type="transmembrane region" description="Helical" evidence="1">
    <location>
        <begin position="82"/>
        <end position="108"/>
    </location>
</feature>
<accession>A0A8H8P7B4</accession>
<name>A0A8H8P7B4_9AGAM</name>
<keyword evidence="1" id="KW-0472">Membrane</keyword>
<proteinExistence type="predicted"/>
<dbReference type="EMBL" id="CP059672">
    <property type="protein sequence ID" value="QRW26510.1"/>
    <property type="molecule type" value="Genomic_DNA"/>
</dbReference>
<organism evidence="2 3">
    <name type="scientific">Rhizoctonia solani</name>
    <dbReference type="NCBI Taxonomy" id="456999"/>
    <lineage>
        <taxon>Eukaryota</taxon>
        <taxon>Fungi</taxon>
        <taxon>Dikarya</taxon>
        <taxon>Basidiomycota</taxon>
        <taxon>Agaricomycotina</taxon>
        <taxon>Agaricomycetes</taxon>
        <taxon>Cantharellales</taxon>
        <taxon>Ceratobasidiaceae</taxon>
        <taxon>Rhizoctonia</taxon>
    </lineage>
</organism>
<gene>
    <name evidence="2" type="ORF">RhiXN_12171</name>
</gene>
<reference evidence="2" key="1">
    <citation type="submission" date="2020-05" db="EMBL/GenBank/DDBJ databases">
        <title>Evolutionary and genomic comparisons of hybrid uninucleate and nonhybrid Rhizoctonia fungi.</title>
        <authorList>
            <person name="Li C."/>
            <person name="Chen X."/>
        </authorList>
    </citation>
    <scope>NUCLEOTIDE SEQUENCE</scope>
    <source>
        <strain evidence="2">AG-1 IA</strain>
    </source>
</reference>
<keyword evidence="1" id="KW-1133">Transmembrane helix</keyword>
<keyword evidence="1" id="KW-0812">Transmembrane</keyword>
<dbReference type="Proteomes" id="UP000650533">
    <property type="component" value="Chromosome 15"/>
</dbReference>
<sequence length="496" mass="55532">MVPWTSFTPLQSDITTLISALVAVVRLIAAGWLGSLCWRCAFILMENYGLKPRQLRTLILYGIAPAPIERGSRGTSHRNGRWIVWCILLITLPPQIAAPILTGSITWVSGYHPAQRLSDVSISTPLVGETSRWPIWSSRVNLHHREWTAEYASTRIFLTWERETSDIVLKRFVPEFSVLDVGVVVTNITIPYFRVQSVEWIDHPESVLAISPIRSYKDLCLIITMASEKCPLSTLGSIALVPDTVWSNQTLKSSKVSERRLMWQYVASASPTKNRTYCSQEWGTYLVVNFELSPNRGIYQEGTECFRLAWVTFTAGVGICRNCRLSSYATVQNDTTLELSEDLLTGESLRFMATVSTMVLEQRMEHMSPAWKSIDDCVAATLARTYSAAWMGLTDHLAAATLGFPQHNTTYAVSPLASQAQVNLLRVYVWLGLQSLITLSGILFVMIQLKTGSPAIADTTLTAFYLDSSAVSETDRPQSMARKVEYENELLKVKIE</sequence>
<evidence type="ECO:0000313" key="3">
    <source>
        <dbReference type="Proteomes" id="UP000650533"/>
    </source>
</evidence>